<dbReference type="OrthoDB" id="16679at2759"/>
<reference evidence="8 9" key="1">
    <citation type="journal article" date="2018" name="Mol. Biol. Evol.">
        <title>Broad Genomic Sampling Reveals a Smut Pathogenic Ancestry of the Fungal Clade Ustilaginomycotina.</title>
        <authorList>
            <person name="Kijpornyongpan T."/>
            <person name="Mondo S.J."/>
            <person name="Barry K."/>
            <person name="Sandor L."/>
            <person name="Lee J."/>
            <person name="Lipzen A."/>
            <person name="Pangilinan J."/>
            <person name="LaButti K."/>
            <person name="Hainaut M."/>
            <person name="Henrissat B."/>
            <person name="Grigoriev I.V."/>
            <person name="Spatafora J.W."/>
            <person name="Aime M.C."/>
        </authorList>
    </citation>
    <scope>NUCLEOTIDE SEQUENCE [LARGE SCALE GENOMIC DNA]</scope>
    <source>
        <strain evidence="8 9">MCA 3882</strain>
    </source>
</reference>
<evidence type="ECO:0000256" key="7">
    <source>
        <dbReference type="SAM" id="MobiDB-lite"/>
    </source>
</evidence>
<evidence type="ECO:0000256" key="1">
    <source>
        <dbReference type="ARBA" id="ARBA00005500"/>
    </source>
</evidence>
<dbReference type="InParanoid" id="A0A316VLJ9"/>
<dbReference type="GeneID" id="37022462"/>
<proteinExistence type="inferred from homology"/>
<dbReference type="EMBL" id="KZ819602">
    <property type="protein sequence ID" value="PWN37253.1"/>
    <property type="molecule type" value="Genomic_DNA"/>
</dbReference>
<comment type="function">
    <text evidence="6">Interacts with target proteins during translocation into the lumen of the endoplasmic reticulum. Protects unfolded target proteins against degradation and facilitate correct glycosylation.</text>
</comment>
<comment type="similarity">
    <text evidence="1 6">Belongs to the RAMP4 family.</text>
</comment>
<evidence type="ECO:0000256" key="5">
    <source>
        <dbReference type="ARBA" id="ARBA00023136"/>
    </source>
</evidence>
<dbReference type="AlphaFoldDB" id="A0A316VLJ9"/>
<dbReference type="GO" id="GO:0005789">
    <property type="term" value="C:endoplasmic reticulum membrane"/>
    <property type="evidence" value="ECO:0007669"/>
    <property type="project" value="UniProtKB-SubCell"/>
</dbReference>
<protein>
    <recommendedName>
        <fullName evidence="6">Stress-associated endoplasmic reticulum protein</fullName>
    </recommendedName>
</protein>
<keyword evidence="3 6" id="KW-0256">Endoplasmic reticulum</keyword>
<sequence length="63" mass="7117">MVRKDIRAKNERNARNAREGKTKPRAAYADRIAKKPVVSNTALILICFVVIGGVFFELARLFL</sequence>
<dbReference type="RefSeq" id="XP_025357555.1">
    <property type="nucleotide sequence ID" value="XM_025500681.1"/>
</dbReference>
<keyword evidence="4 6" id="KW-1133">Transmembrane helix</keyword>
<evidence type="ECO:0000313" key="9">
    <source>
        <dbReference type="Proteomes" id="UP000245771"/>
    </source>
</evidence>
<evidence type="ECO:0000256" key="2">
    <source>
        <dbReference type="ARBA" id="ARBA00022692"/>
    </source>
</evidence>
<dbReference type="Pfam" id="PF06624">
    <property type="entry name" value="RAMP4"/>
    <property type="match status" value="1"/>
</dbReference>
<evidence type="ECO:0000313" key="8">
    <source>
        <dbReference type="EMBL" id="PWN37253.1"/>
    </source>
</evidence>
<evidence type="ECO:0000256" key="4">
    <source>
        <dbReference type="ARBA" id="ARBA00022989"/>
    </source>
</evidence>
<gene>
    <name evidence="8" type="ORF">FA14DRAFT_176551</name>
</gene>
<organism evidence="8 9">
    <name type="scientific">Meira miltonrushii</name>
    <dbReference type="NCBI Taxonomy" id="1280837"/>
    <lineage>
        <taxon>Eukaryota</taxon>
        <taxon>Fungi</taxon>
        <taxon>Dikarya</taxon>
        <taxon>Basidiomycota</taxon>
        <taxon>Ustilaginomycotina</taxon>
        <taxon>Exobasidiomycetes</taxon>
        <taxon>Exobasidiales</taxon>
        <taxon>Brachybasidiaceae</taxon>
        <taxon>Meira</taxon>
    </lineage>
</organism>
<comment type="subcellular location">
    <subcellularLocation>
        <location evidence="6">Membrane</location>
        <topology evidence="6">Single-pass membrane protein</topology>
    </subcellularLocation>
    <subcellularLocation>
        <location evidence="6">Endoplasmic reticulum membrane</location>
        <topology evidence="6">Single-pass membrane protein</topology>
    </subcellularLocation>
</comment>
<name>A0A316VLJ9_9BASI</name>
<feature type="region of interest" description="Disordered" evidence="7">
    <location>
        <begin position="1"/>
        <end position="25"/>
    </location>
</feature>
<dbReference type="Proteomes" id="UP000245771">
    <property type="component" value="Unassembled WGS sequence"/>
</dbReference>
<keyword evidence="9" id="KW-1185">Reference proteome</keyword>
<evidence type="ECO:0000256" key="6">
    <source>
        <dbReference type="RuleBase" id="RU364120"/>
    </source>
</evidence>
<feature type="transmembrane region" description="Helical" evidence="6">
    <location>
        <begin position="41"/>
        <end position="62"/>
    </location>
</feature>
<evidence type="ECO:0000256" key="3">
    <source>
        <dbReference type="ARBA" id="ARBA00022824"/>
    </source>
</evidence>
<keyword evidence="5 6" id="KW-0472">Membrane</keyword>
<dbReference type="InterPro" id="IPR010580">
    <property type="entry name" value="ER_stress-assoc"/>
</dbReference>
<keyword evidence="2 6" id="KW-0812">Transmembrane</keyword>
<feature type="compositionally biased region" description="Basic and acidic residues" evidence="7">
    <location>
        <begin position="1"/>
        <end position="22"/>
    </location>
</feature>
<accession>A0A316VLJ9</accession>